<dbReference type="STRING" id="1126833.VN24_25270"/>
<dbReference type="OrthoDB" id="2381602at2"/>
<name>A0A0D5NQK4_9BACL</name>
<dbReference type="KEGG" id="pbj:VN24_25270"/>
<feature type="transmembrane region" description="Helical" evidence="2">
    <location>
        <begin position="27"/>
        <end position="47"/>
    </location>
</feature>
<reference evidence="3 4" key="1">
    <citation type="journal article" date="2015" name="J. Biotechnol.">
        <title>Complete genome sequence of Paenibacillus beijingensis 7188(T) (=DSM 24997(T)), a novel rhizobacterium from jujube garden soil.</title>
        <authorList>
            <person name="Kwak Y."/>
            <person name="Shin J.H."/>
        </authorList>
    </citation>
    <scope>NUCLEOTIDE SEQUENCE [LARGE SCALE GENOMIC DNA]</scope>
    <source>
        <strain evidence="3 4">DSM 24997</strain>
    </source>
</reference>
<gene>
    <name evidence="3" type="ORF">VN24_25270</name>
</gene>
<accession>A0A0D5NQK4</accession>
<dbReference type="RefSeq" id="WP_045672687.1">
    <property type="nucleotide sequence ID" value="NZ_CP011058.1"/>
</dbReference>
<keyword evidence="2" id="KW-0472">Membrane</keyword>
<evidence type="ECO:0000256" key="2">
    <source>
        <dbReference type="SAM" id="Phobius"/>
    </source>
</evidence>
<dbReference type="InterPro" id="IPR014195">
    <property type="entry name" value="Spore_III_AG"/>
</dbReference>
<evidence type="ECO:0000256" key="1">
    <source>
        <dbReference type="SAM" id="MobiDB-lite"/>
    </source>
</evidence>
<reference evidence="4" key="2">
    <citation type="submission" date="2015-03" db="EMBL/GenBank/DDBJ databases">
        <title>Genome sequence of Paenibacillus beijingensis strain DSM 24997T.</title>
        <authorList>
            <person name="Kwak Y."/>
            <person name="Shin J.-H."/>
        </authorList>
    </citation>
    <scope>NUCLEOTIDE SEQUENCE [LARGE SCALE GENOMIC DNA]</scope>
    <source>
        <strain evidence="4">DSM 24997</strain>
    </source>
</reference>
<organism evidence="3 4">
    <name type="scientific">Paenibacillus beijingensis</name>
    <dbReference type="NCBI Taxonomy" id="1126833"/>
    <lineage>
        <taxon>Bacteria</taxon>
        <taxon>Bacillati</taxon>
        <taxon>Bacillota</taxon>
        <taxon>Bacilli</taxon>
        <taxon>Bacillales</taxon>
        <taxon>Paenibacillaceae</taxon>
        <taxon>Paenibacillus</taxon>
    </lineage>
</organism>
<dbReference type="Proteomes" id="UP000032633">
    <property type="component" value="Chromosome"/>
</dbReference>
<evidence type="ECO:0000313" key="3">
    <source>
        <dbReference type="EMBL" id="AJY77262.1"/>
    </source>
</evidence>
<dbReference type="NCBIfam" id="TIGR02830">
    <property type="entry name" value="spore_III_AG"/>
    <property type="match status" value="1"/>
</dbReference>
<sequence>MAKWLQKLESLAGGGPGGTKRVRTLRWLLLIGCLGAGLMIVNSFLTFRQVEPTDSGSTSTAETDQPAWSGKGPDADNSFSSIEQPLESRLKEILEQIVGVGSVSVMVTVDSTEEIVYGKNEKESQQITDENDKNGGRRHVTQVTRDGQIVMYEQSGEQTPVLVKKIKPEIRGVLVVAKGAENATVRRIILDAVEKGLDVPVSSISIVPRKQQ</sequence>
<dbReference type="AlphaFoldDB" id="A0A0D5NQK4"/>
<feature type="compositionally biased region" description="Polar residues" evidence="1">
    <location>
        <begin position="52"/>
        <end position="63"/>
    </location>
</feature>
<proteinExistence type="predicted"/>
<dbReference type="PATRIC" id="fig|1126833.4.peg.5554"/>
<keyword evidence="2" id="KW-0812">Transmembrane</keyword>
<feature type="region of interest" description="Disordered" evidence="1">
    <location>
        <begin position="51"/>
        <end position="80"/>
    </location>
</feature>
<dbReference type="EMBL" id="CP011058">
    <property type="protein sequence ID" value="AJY77262.1"/>
    <property type="molecule type" value="Genomic_DNA"/>
</dbReference>
<keyword evidence="2" id="KW-1133">Transmembrane helix</keyword>
<dbReference type="HOGENOM" id="CLU_071454_2_1_9"/>
<protein>
    <submittedName>
        <fullName evidence="3">Stage III sporulation protein AG</fullName>
    </submittedName>
</protein>
<keyword evidence="4" id="KW-1185">Reference proteome</keyword>
<evidence type="ECO:0000313" key="4">
    <source>
        <dbReference type="Proteomes" id="UP000032633"/>
    </source>
</evidence>